<evidence type="ECO:0000256" key="8">
    <source>
        <dbReference type="ARBA" id="ARBA00022824"/>
    </source>
</evidence>
<keyword evidence="8 12" id="KW-0256">Endoplasmic reticulum</keyword>
<keyword evidence="18" id="KW-1185">Reference proteome</keyword>
<dbReference type="PANTHER" id="PTHR12640">
    <property type="entry name" value="RIBOPHORIN II"/>
    <property type="match status" value="1"/>
</dbReference>
<dbReference type="Pfam" id="PF05817">
    <property type="entry name" value="Ribophorin_II"/>
    <property type="match status" value="1"/>
</dbReference>
<evidence type="ECO:0000259" key="13">
    <source>
        <dbReference type="Pfam" id="PF05817"/>
    </source>
</evidence>
<keyword evidence="9 12" id="KW-1133">Transmembrane helix</keyword>
<name>A0A443S9M5_9ACAR</name>
<evidence type="ECO:0000259" key="14">
    <source>
        <dbReference type="Pfam" id="PF23860"/>
    </source>
</evidence>
<comment type="caution">
    <text evidence="17">The sequence shown here is derived from an EMBL/GenBank/DDBJ whole genome shotgun (WGS) entry which is preliminary data.</text>
</comment>
<keyword evidence="7 12" id="KW-0732">Signal</keyword>
<comment type="function">
    <text evidence="1 12">Subunit of the oligosaccharyl transferase (OST) complex that catalyzes the initial transfer of a defined glycan (Glc(3)Man(9)GlcNAc(2) in eukaryotes) from the lipid carrier dolichol-pyrophosphate to an asparagine residue within an Asn-X-Ser/Thr consensus motif in nascent polypeptide chains, the first step in protein N-glycosylation. N-glycosylation occurs cotranslationally and the complex associates with the Sec61 complex at the channel-forming translocon complex that mediates protein translocation across the endoplasmic reticulum (ER). All subunits are required for a maximal enzyme activity.</text>
</comment>
<dbReference type="InterPro" id="IPR008814">
    <property type="entry name" value="Swp1"/>
</dbReference>
<feature type="signal peptide" evidence="12">
    <location>
        <begin position="1"/>
        <end position="19"/>
    </location>
</feature>
<dbReference type="GO" id="GO:0016740">
    <property type="term" value="F:transferase activity"/>
    <property type="evidence" value="ECO:0007669"/>
    <property type="project" value="UniProtKB-KW"/>
</dbReference>
<feature type="domain" description="Ribophorin II N-terminal" evidence="13">
    <location>
        <begin position="28"/>
        <end position="268"/>
    </location>
</feature>
<sequence length="645" mass="70910">MYSPVFLLLIFSAIAAVHSSLTPNAFIGDDDKQRLQLLFKLGSPILESDLVKNYYSLLGSSILNNDNLNAVVDAKQKTQLCDQSSNVLANVDKLNVENAFFATSIVKLLGCKVANVAKLTAALNAYIKDESSVAELHRATHSLLNIGSPIDSSKISKALQAALKKDESLLSVGFAFQLASKLTGPENMQPFIEKVGDVIVQADEVDNRFLQFEGGLGITANIINGVYSLAAAANKKIGLTNFVNYFLNRRTVKTQKSAAELLQVLKLFVDNKFHVPVCVTLYQSPAISLANPIVTVRVTNVMGKGLGRDLKVVANSDLTGQKSFEAVQGDSTLFALKIANKVKRGAYNVSIDIAPMKEDARLIGNKNAVIKVIVLTEISVENAEIGVVDSDQVTSTKLTKLSYPKFLEGATLEADYQQKLVLKFSLKDKNAGDTMATHQAFVLFVNEESKQEIVFVAEPDTTKEEIVYKFDLNMNTRAKDFSHVSGKYTVSLIIGDAVVSNPFVWKISSVKLTFPSSREATQTEKAPWMQMHYGMRPEIKHMFRQQEKRPPTVVSDTFSVLVCIPLLILIGLWVKIGVNLRNMPLSLSVLVFHVGLGSIFALFACFWLKLNMFTTVKYLIGLGVITFLSGHSLLSKLANKRLEQK</sequence>
<dbReference type="InterPro" id="IPR055374">
    <property type="entry name" value="Ribophorin_II_3rd"/>
</dbReference>
<dbReference type="Pfam" id="PF23860">
    <property type="entry name" value="Ribophorin_II_3rd"/>
    <property type="match status" value="1"/>
</dbReference>
<comment type="similarity">
    <text evidence="4 12">Belongs to the SWP1 family.</text>
</comment>
<reference evidence="17 18" key="1">
    <citation type="journal article" date="2018" name="Gigascience">
        <title>Genomes of trombidid mites reveal novel predicted allergens and laterally-transferred genes associated with secondary metabolism.</title>
        <authorList>
            <person name="Dong X."/>
            <person name="Chaisiri K."/>
            <person name="Xia D."/>
            <person name="Armstrong S.D."/>
            <person name="Fang Y."/>
            <person name="Donnelly M.J."/>
            <person name="Kadowaki T."/>
            <person name="McGarry J.W."/>
            <person name="Darby A.C."/>
            <person name="Makepeace B.L."/>
        </authorList>
    </citation>
    <scope>NUCLEOTIDE SEQUENCE [LARGE SCALE GENOMIC DNA]</scope>
    <source>
        <strain evidence="17">UoL-UT</strain>
    </source>
</reference>
<comment type="pathway">
    <text evidence="3 12">Protein modification; protein glycosylation.</text>
</comment>
<evidence type="ECO:0000313" key="17">
    <source>
        <dbReference type="EMBL" id="RWS24210.1"/>
    </source>
</evidence>
<evidence type="ECO:0000256" key="3">
    <source>
        <dbReference type="ARBA" id="ARBA00004922"/>
    </source>
</evidence>
<evidence type="ECO:0000259" key="16">
    <source>
        <dbReference type="Pfam" id="PF25147"/>
    </source>
</evidence>
<keyword evidence="6 12" id="KW-0812">Transmembrane</keyword>
<evidence type="ECO:0000256" key="7">
    <source>
        <dbReference type="ARBA" id="ARBA00022729"/>
    </source>
</evidence>
<dbReference type="UniPathway" id="UPA00378"/>
<evidence type="ECO:0000256" key="5">
    <source>
        <dbReference type="ARBA" id="ARBA00017612"/>
    </source>
</evidence>
<dbReference type="AlphaFoldDB" id="A0A443S9M5"/>
<evidence type="ECO:0000313" key="18">
    <source>
        <dbReference type="Proteomes" id="UP000288716"/>
    </source>
</evidence>
<feature type="domain" description="Ribophorin II second" evidence="15">
    <location>
        <begin position="277"/>
        <end position="374"/>
    </location>
</feature>
<evidence type="ECO:0000256" key="6">
    <source>
        <dbReference type="ARBA" id="ARBA00022692"/>
    </source>
</evidence>
<dbReference type="EMBL" id="NCKV01005208">
    <property type="protein sequence ID" value="RWS24210.1"/>
    <property type="molecule type" value="Genomic_DNA"/>
</dbReference>
<evidence type="ECO:0000256" key="12">
    <source>
        <dbReference type="RuleBase" id="RU366029"/>
    </source>
</evidence>
<evidence type="ECO:0000256" key="1">
    <source>
        <dbReference type="ARBA" id="ARBA00002791"/>
    </source>
</evidence>
<dbReference type="Pfam" id="PF25147">
    <property type="entry name" value="Ribophorin_II_C"/>
    <property type="match status" value="1"/>
</dbReference>
<feature type="transmembrane region" description="Helical" evidence="12">
    <location>
        <begin position="558"/>
        <end position="578"/>
    </location>
</feature>
<dbReference type="Proteomes" id="UP000288716">
    <property type="component" value="Unassembled WGS sequence"/>
</dbReference>
<comment type="subcellular location">
    <subcellularLocation>
        <location evidence="2 12">Endoplasmic reticulum membrane</location>
        <topology evidence="2 12">Multi-pass membrane protein</topology>
    </subcellularLocation>
</comment>
<gene>
    <name evidence="17" type="ORF">B4U80_07264</name>
</gene>
<evidence type="ECO:0000256" key="2">
    <source>
        <dbReference type="ARBA" id="ARBA00004477"/>
    </source>
</evidence>
<dbReference type="InterPro" id="IPR055373">
    <property type="entry name" value="Ribophorin_II_N"/>
</dbReference>
<feature type="chain" id="PRO_5019615894" description="Dolichyl-diphosphooligosaccharide--protein glycosyltransferase subunit 2" evidence="12">
    <location>
        <begin position="20"/>
        <end position="645"/>
    </location>
</feature>
<dbReference type="STRING" id="299467.A0A443S9M5"/>
<keyword evidence="10 12" id="KW-0472">Membrane</keyword>
<dbReference type="OrthoDB" id="432292at2759"/>
<evidence type="ECO:0000256" key="11">
    <source>
        <dbReference type="ARBA" id="ARBA00046750"/>
    </source>
</evidence>
<feature type="transmembrane region" description="Helical" evidence="12">
    <location>
        <begin position="616"/>
        <end position="635"/>
    </location>
</feature>
<dbReference type="InterPro" id="IPR056790">
    <property type="entry name" value="Ribophorin_II_C"/>
</dbReference>
<dbReference type="Pfam" id="PF23861">
    <property type="entry name" value="Ribophorin_II_2nd"/>
    <property type="match status" value="1"/>
</dbReference>
<comment type="subunit">
    <text evidence="11">Component of the oligosaccharyltransferase (OST) complex. OST exists in two different complex forms which contain common core subunits RPN1, RPN2, OST48, OST4, DAD1 and TMEM258, either STT3A or STT3B as catalytic subunits, and form-specific accessory subunits. STT3A complex assembly occurs through the formation of 3 subcomplexes. Subcomplex 1 contains RPN1 and TMEM258, subcomplex 2 contains the STT3A-specific subunits STT3A, DC2/OSTC, and KCP2 as well as the core subunit OST4, and subcomplex 3 contains RPN2, DAD1, and OST48. The STT3A complex can form stable complexes with the Sec61 complex or with both the Sec61 and TRAP complexes. Interacts with DDI2. Interacts with TMEM35A/NACHO.</text>
</comment>
<proteinExistence type="inferred from homology"/>
<evidence type="ECO:0000256" key="4">
    <source>
        <dbReference type="ARBA" id="ARBA00009038"/>
    </source>
</evidence>
<evidence type="ECO:0000259" key="15">
    <source>
        <dbReference type="Pfam" id="PF23861"/>
    </source>
</evidence>
<evidence type="ECO:0000256" key="9">
    <source>
        <dbReference type="ARBA" id="ARBA00022989"/>
    </source>
</evidence>
<dbReference type="PANTHER" id="PTHR12640:SF0">
    <property type="entry name" value="DOLICHYL-DIPHOSPHOOLIGOSACCHARIDE--PROTEIN GLYCOSYLTRANSFERASE SUBUNIT 2"/>
    <property type="match status" value="1"/>
</dbReference>
<protein>
    <recommendedName>
        <fullName evidence="5 12">Dolichyl-diphosphooligosaccharide--protein glycosyltransferase subunit 2</fullName>
    </recommendedName>
    <alternativeName>
        <fullName evidence="12">Ribophorin-2</fullName>
    </alternativeName>
</protein>
<evidence type="ECO:0000256" key="10">
    <source>
        <dbReference type="ARBA" id="ARBA00023136"/>
    </source>
</evidence>
<accession>A0A443S9M5</accession>
<dbReference type="InterPro" id="IPR055375">
    <property type="entry name" value="Ribophorin_II_2nd"/>
</dbReference>
<organism evidence="17 18">
    <name type="scientific">Leptotrombidium deliense</name>
    <dbReference type="NCBI Taxonomy" id="299467"/>
    <lineage>
        <taxon>Eukaryota</taxon>
        <taxon>Metazoa</taxon>
        <taxon>Ecdysozoa</taxon>
        <taxon>Arthropoda</taxon>
        <taxon>Chelicerata</taxon>
        <taxon>Arachnida</taxon>
        <taxon>Acari</taxon>
        <taxon>Acariformes</taxon>
        <taxon>Trombidiformes</taxon>
        <taxon>Prostigmata</taxon>
        <taxon>Anystina</taxon>
        <taxon>Parasitengona</taxon>
        <taxon>Trombiculoidea</taxon>
        <taxon>Trombiculidae</taxon>
        <taxon>Leptotrombidium</taxon>
    </lineage>
</organism>
<feature type="domain" description="Ribophorin II third" evidence="14">
    <location>
        <begin position="381"/>
        <end position="512"/>
    </location>
</feature>
<dbReference type="GO" id="GO:0006487">
    <property type="term" value="P:protein N-linked glycosylation"/>
    <property type="evidence" value="ECO:0007669"/>
    <property type="project" value="UniProtKB-UniRule"/>
</dbReference>
<dbReference type="VEuPathDB" id="VectorBase:LDEU007830"/>
<dbReference type="GO" id="GO:0008250">
    <property type="term" value="C:oligosaccharyltransferase complex"/>
    <property type="evidence" value="ECO:0007669"/>
    <property type="project" value="UniProtKB-UniRule"/>
</dbReference>
<feature type="transmembrane region" description="Helical" evidence="12">
    <location>
        <begin position="590"/>
        <end position="610"/>
    </location>
</feature>
<keyword evidence="17" id="KW-0808">Transferase</keyword>
<feature type="domain" description="Ribophorin II C-terminal" evidence="16">
    <location>
        <begin position="543"/>
        <end position="641"/>
    </location>
</feature>